<evidence type="ECO:0000313" key="3">
    <source>
        <dbReference type="Proteomes" id="UP001243757"/>
    </source>
</evidence>
<dbReference type="RefSeq" id="WP_284479483.1">
    <property type="nucleotide sequence ID" value="NZ_JASNJD010000002.1"/>
</dbReference>
<name>A0ABT7EWE5_9RHOB</name>
<evidence type="ECO:0000256" key="1">
    <source>
        <dbReference type="SAM" id="SignalP"/>
    </source>
</evidence>
<comment type="caution">
    <text evidence="2">The sequence shown here is derived from an EMBL/GenBank/DDBJ whole genome shotgun (WGS) entry which is preliminary data.</text>
</comment>
<feature type="signal peptide" evidence="1">
    <location>
        <begin position="1"/>
        <end position="23"/>
    </location>
</feature>
<keyword evidence="3" id="KW-1185">Reference proteome</keyword>
<accession>A0ABT7EWE5</accession>
<sequence>MIRQSLMPAALTLSLAFAAPARADEISDALNSALSAYGEGDIKYALEELEFAKQLLTGLQVDELAQFLPEPPAGYSREMNSEMGAGLSLMGGGTGAEAEYSNGDDSFTVTLIADNPMVGAMAGMLSNAAAIGAKIERVGRQKMMVQDGEITGLVDNRILVQAQGENTDLMLDVLKTLDFRALTAFGR</sequence>
<feature type="chain" id="PRO_5045923362" evidence="1">
    <location>
        <begin position="24"/>
        <end position="187"/>
    </location>
</feature>
<reference evidence="2 3" key="1">
    <citation type="submission" date="2023-05" db="EMBL/GenBank/DDBJ databases">
        <title>Pseudodonghicola sp. nov.</title>
        <authorList>
            <person name="Huang J."/>
        </authorList>
    </citation>
    <scope>NUCLEOTIDE SEQUENCE [LARGE SCALE GENOMIC DNA]</scope>
    <source>
        <strain evidence="2 3">IC7</strain>
    </source>
</reference>
<evidence type="ECO:0000313" key="2">
    <source>
        <dbReference type="EMBL" id="MDK3016663.1"/>
    </source>
</evidence>
<protein>
    <submittedName>
        <fullName evidence="2">Uncharacterized protein</fullName>
    </submittedName>
</protein>
<proteinExistence type="predicted"/>
<dbReference type="EMBL" id="JASNJD010000002">
    <property type="protein sequence ID" value="MDK3016663.1"/>
    <property type="molecule type" value="Genomic_DNA"/>
</dbReference>
<gene>
    <name evidence="2" type="ORF">QO033_03185</name>
</gene>
<organism evidence="2 3">
    <name type="scientific">Pseudodonghicola flavimaris</name>
    <dbReference type="NCBI Taxonomy" id="3050036"/>
    <lineage>
        <taxon>Bacteria</taxon>
        <taxon>Pseudomonadati</taxon>
        <taxon>Pseudomonadota</taxon>
        <taxon>Alphaproteobacteria</taxon>
        <taxon>Rhodobacterales</taxon>
        <taxon>Paracoccaceae</taxon>
        <taxon>Pseudodonghicola</taxon>
    </lineage>
</organism>
<dbReference type="Proteomes" id="UP001243757">
    <property type="component" value="Unassembled WGS sequence"/>
</dbReference>
<keyword evidence="1" id="KW-0732">Signal</keyword>